<dbReference type="AlphaFoldDB" id="A0A6P6TB40"/>
<dbReference type="Pfam" id="PF16900">
    <property type="entry name" value="REPA_OB_2"/>
    <property type="match status" value="1"/>
</dbReference>
<organism evidence="4 5">
    <name type="scientific">Coffea arabica</name>
    <name type="common">Arabian coffee</name>
    <dbReference type="NCBI Taxonomy" id="13443"/>
    <lineage>
        <taxon>Eukaryota</taxon>
        <taxon>Viridiplantae</taxon>
        <taxon>Streptophyta</taxon>
        <taxon>Embryophyta</taxon>
        <taxon>Tracheophyta</taxon>
        <taxon>Spermatophyta</taxon>
        <taxon>Magnoliopsida</taxon>
        <taxon>eudicotyledons</taxon>
        <taxon>Gunneridae</taxon>
        <taxon>Pentapetalae</taxon>
        <taxon>asterids</taxon>
        <taxon>lamiids</taxon>
        <taxon>Gentianales</taxon>
        <taxon>Rubiaceae</taxon>
        <taxon>Ixoroideae</taxon>
        <taxon>Gardenieae complex</taxon>
        <taxon>Bertiereae - Coffeeae clade</taxon>
        <taxon>Coffeeae</taxon>
        <taxon>Coffea</taxon>
    </lineage>
</organism>
<dbReference type="GeneID" id="113699488"/>
<dbReference type="InterPro" id="IPR012340">
    <property type="entry name" value="NA-bd_OB-fold"/>
</dbReference>
<evidence type="ECO:0000313" key="6">
    <source>
        <dbReference type="RefSeq" id="XP_071912584.1"/>
    </source>
</evidence>
<gene>
    <name evidence="5 6" type="primary">LOC113699488</name>
</gene>
<dbReference type="PANTHER" id="PTHR47165:SF4">
    <property type="entry name" value="OS03G0429900 PROTEIN"/>
    <property type="match status" value="1"/>
</dbReference>
<dbReference type="Pfam" id="PF08646">
    <property type="entry name" value="Rep_fac-A_C"/>
    <property type="match status" value="1"/>
</dbReference>
<evidence type="ECO:0000256" key="1">
    <source>
        <dbReference type="ARBA" id="ARBA00023125"/>
    </source>
</evidence>
<dbReference type="SUPFAM" id="SSF50249">
    <property type="entry name" value="Nucleic acid-binding proteins"/>
    <property type="match status" value="3"/>
</dbReference>
<reference evidence="5" key="2">
    <citation type="submission" date="2025-04" db="UniProtKB">
        <authorList>
            <consortium name="RefSeq"/>
        </authorList>
    </citation>
    <scope>IDENTIFICATION</scope>
    <source>
        <tissue evidence="5 6">Leaves</tissue>
    </source>
</reference>
<dbReference type="RefSeq" id="XP_071912584.1">
    <property type="nucleotide sequence ID" value="XM_072056483.1"/>
</dbReference>
<sequence>MADVLPIRNITPNMKNWCCLVTIQEKQQVTDSMGTPTKKQKMIFYDSEGSRVEGIIFNADIPKMSPILQVYKKYRISNADVRNIPEKFQTSGLTMQWVITARTVIEEVSREEDIMPVKFSFTEFADLAQYMDDKSKSVDVLGVVISSLDKKTISKSTKQSCVQKFVLLNEESQTVMLSLWDNFLNNEGQILLNNIQTYPVVIGRRLKVNNYNGVSLSTWFDSAVLVDPPIQEARELKNWTMRNTKLIAQLIETKAYIKYNPELFLKADQKTTLICNVSLSQKTALVKANISFEDIFQKYWYMSCGKCNRATAADYGIEFTCNSCKEKSPAVPRCRFDIDLSDGSGVIPASIFGDLAEKLLTFTALEAMDHFNQNRELPLEFVHSSLKTKTFLLHIKPVQAQLADARQRYTVLHYSELGQEIDSAQLIGQPDALPISAEHRVQTAQLLTPGESSSGSKTRLRLADKFDEAETTAIDDFATATDNCSKRTKLG</sequence>
<evidence type="ECO:0000313" key="4">
    <source>
        <dbReference type="Proteomes" id="UP001652660"/>
    </source>
</evidence>
<feature type="domain" description="Replication protein A OB" evidence="3">
    <location>
        <begin position="133"/>
        <end position="226"/>
    </location>
</feature>
<feature type="domain" description="Replication factor A C-terminal" evidence="2">
    <location>
        <begin position="297"/>
        <end position="423"/>
    </location>
</feature>
<protein>
    <submittedName>
        <fullName evidence="5 6">Replication protein A 70 kDa DNA-binding subunit B-like</fullName>
    </submittedName>
</protein>
<accession>A0A6P6TB40</accession>
<dbReference type="RefSeq" id="XP_027075658.1">
    <property type="nucleotide sequence ID" value="XM_027219857.1"/>
</dbReference>
<dbReference type="OrthoDB" id="1740937at2759"/>
<proteinExistence type="predicted"/>
<name>A0A6P6TB40_COFAR</name>
<dbReference type="GO" id="GO:0003677">
    <property type="term" value="F:DNA binding"/>
    <property type="evidence" value="ECO:0007669"/>
    <property type="project" value="UniProtKB-KW"/>
</dbReference>
<dbReference type="InterPro" id="IPR013955">
    <property type="entry name" value="Rep_factor-A_C"/>
</dbReference>
<evidence type="ECO:0000313" key="5">
    <source>
        <dbReference type="RefSeq" id="XP_027075658.1"/>
    </source>
</evidence>
<dbReference type="InterPro" id="IPR031657">
    <property type="entry name" value="REPA_OB_2"/>
</dbReference>
<dbReference type="Gene3D" id="2.40.50.140">
    <property type="entry name" value="Nucleic acid-binding proteins"/>
    <property type="match status" value="3"/>
</dbReference>
<dbReference type="Proteomes" id="UP001652660">
    <property type="component" value="Chromosome 7c"/>
</dbReference>
<keyword evidence="4" id="KW-1185">Reference proteome</keyword>
<reference evidence="4" key="1">
    <citation type="journal article" date="2025" name="Foods">
        <title>Unveiling the Microbial Signatures of Arabica Coffee Cherries: Insights into Ripeness Specific Diversity, Functional Traits, and Implications for Quality and Safety.</title>
        <authorList>
            <consortium name="RefSeq"/>
            <person name="Tenea G.N."/>
            <person name="Cifuentes V."/>
            <person name="Reyes P."/>
            <person name="Cevallos-Vallejos M."/>
        </authorList>
    </citation>
    <scope>NUCLEOTIDE SEQUENCE [LARGE SCALE GENOMIC DNA]</scope>
</reference>
<evidence type="ECO:0000259" key="2">
    <source>
        <dbReference type="Pfam" id="PF08646"/>
    </source>
</evidence>
<evidence type="ECO:0000259" key="3">
    <source>
        <dbReference type="Pfam" id="PF16900"/>
    </source>
</evidence>
<keyword evidence="1" id="KW-0238">DNA-binding</keyword>
<dbReference type="PANTHER" id="PTHR47165">
    <property type="entry name" value="OS03G0429900 PROTEIN"/>
    <property type="match status" value="1"/>
</dbReference>